<comment type="caution">
    <text evidence="2">The sequence shown here is derived from an EMBL/GenBank/DDBJ whole genome shotgun (WGS) entry which is preliminary data.</text>
</comment>
<evidence type="ECO:0000313" key="3">
    <source>
        <dbReference type="Proteomes" id="UP001610334"/>
    </source>
</evidence>
<feature type="region of interest" description="Disordered" evidence="1">
    <location>
        <begin position="525"/>
        <end position="546"/>
    </location>
</feature>
<evidence type="ECO:0000313" key="2">
    <source>
        <dbReference type="EMBL" id="KAL2815974.1"/>
    </source>
</evidence>
<name>A0ABR4HKF9_9EURO</name>
<dbReference type="EMBL" id="JBFXLT010000025">
    <property type="protein sequence ID" value="KAL2815974.1"/>
    <property type="molecule type" value="Genomic_DNA"/>
</dbReference>
<accession>A0ABR4HKF9</accession>
<organism evidence="2 3">
    <name type="scientific">Aspergillus granulosus</name>
    <dbReference type="NCBI Taxonomy" id="176169"/>
    <lineage>
        <taxon>Eukaryota</taxon>
        <taxon>Fungi</taxon>
        <taxon>Dikarya</taxon>
        <taxon>Ascomycota</taxon>
        <taxon>Pezizomycotina</taxon>
        <taxon>Eurotiomycetes</taxon>
        <taxon>Eurotiomycetidae</taxon>
        <taxon>Eurotiales</taxon>
        <taxon>Aspergillaceae</taxon>
        <taxon>Aspergillus</taxon>
        <taxon>Aspergillus subgen. Nidulantes</taxon>
    </lineage>
</organism>
<protein>
    <recommendedName>
        <fullName evidence="4">F-box domain-containing protein</fullName>
    </recommendedName>
</protein>
<evidence type="ECO:0008006" key="4">
    <source>
        <dbReference type="Google" id="ProtNLM"/>
    </source>
</evidence>
<feature type="compositionally biased region" description="Low complexity" evidence="1">
    <location>
        <begin position="536"/>
        <end position="546"/>
    </location>
</feature>
<sequence>MPNPADLPPEIFTLILLHALGEDIGIQHLFSLSLLSRAWYTSLIPRIYSSWTYNGARQPFATLYKFLLTILRDPQLAAEVTTLRIGNWGFFPGAAAPAPDLQFPDDELELIRAAIQHAGIGHLEDNILGTLRRRDRRPLVALLLVSLPKLRAVWAHVPRRDPVLGAVLKSVVNGNANRLGNPALAELSELHLCQESPVRPPWVDSDSDSEGEDYEERYSENWDSLRLNYLWPVFHHTPLRTLSLIDLETKKISTWLPAQEDRANKLSHIEHLHLVTIWKSLCTYPDIHALVSQPTALKSFTLSLRDNPYDRRRNEIISNAELWSSLQQHQDTLEFLDICRSKNTHRDANGRFGLLRPTFRKLKHLAIQAEILLGGCCGEPRATFRLKDTLPSSIQSLILYGDEGFTIHTDLAAQLKELVTGNNFPFLSSILLDDSHVLYTDDGISIKPAYQDLIDICKAQGIRICVEESSSTLGGVGCYQRLWGKALYMQADGAARDSAASYSRKRLRDPVELLLKDGWGDERVQFHDDDDDGNRPVSSSVPGSEPEVVHTIPFEDHAGRTAYMVFKNAASIPLPPLFAFAVYFTHPGTTPGSANMQSLCEAITPPLPNFGHIRFDMYFLPGATTEECVAHYNVEKKSRGSSKDQIRVFNTLPAEDDRLPPVGQMKIPGMIKRYLNLEHDYRSLLFISPVESWQDGTGVICVLFDHKRRGLTSSNNEHLNNNANADPLPPIHASLCPLNQEDPSYDFTRREGPHPISDAVFDAAHVDRKMYMGPWVEAGRRGWTTWR</sequence>
<proteinExistence type="predicted"/>
<reference evidence="2 3" key="1">
    <citation type="submission" date="2024-07" db="EMBL/GenBank/DDBJ databases">
        <title>Section-level genome sequencing and comparative genomics of Aspergillus sections Usti and Cavernicolus.</title>
        <authorList>
            <consortium name="Lawrence Berkeley National Laboratory"/>
            <person name="Nybo J.L."/>
            <person name="Vesth T.C."/>
            <person name="Theobald S."/>
            <person name="Frisvad J.C."/>
            <person name="Larsen T.O."/>
            <person name="Kjaerboelling I."/>
            <person name="Rothschild-Mancinelli K."/>
            <person name="Lyhne E.K."/>
            <person name="Kogle M.E."/>
            <person name="Barry K."/>
            <person name="Clum A."/>
            <person name="Na H."/>
            <person name="Ledsgaard L."/>
            <person name="Lin J."/>
            <person name="Lipzen A."/>
            <person name="Kuo A."/>
            <person name="Riley R."/>
            <person name="Mondo S."/>
            <person name="Labutti K."/>
            <person name="Haridas S."/>
            <person name="Pangalinan J."/>
            <person name="Salamov A.A."/>
            <person name="Simmons B.A."/>
            <person name="Magnuson J.K."/>
            <person name="Chen J."/>
            <person name="Drula E."/>
            <person name="Henrissat B."/>
            <person name="Wiebenga A."/>
            <person name="Lubbers R.J."/>
            <person name="Gomes A.C."/>
            <person name="Makela M.R."/>
            <person name="Stajich J."/>
            <person name="Grigoriev I.V."/>
            <person name="Mortensen U.H."/>
            <person name="De Vries R.P."/>
            <person name="Baker S.E."/>
            <person name="Andersen M.R."/>
        </authorList>
    </citation>
    <scope>NUCLEOTIDE SEQUENCE [LARGE SCALE GENOMIC DNA]</scope>
    <source>
        <strain evidence="2 3">CBS 588.65</strain>
    </source>
</reference>
<dbReference type="Proteomes" id="UP001610334">
    <property type="component" value="Unassembled WGS sequence"/>
</dbReference>
<evidence type="ECO:0000256" key="1">
    <source>
        <dbReference type="SAM" id="MobiDB-lite"/>
    </source>
</evidence>
<keyword evidence="3" id="KW-1185">Reference proteome</keyword>
<gene>
    <name evidence="2" type="ORF">BJX63DRAFT_154126</name>
</gene>